<accession>A0A8H7F9F4</accession>
<dbReference type="Proteomes" id="UP000629468">
    <property type="component" value="Unassembled WGS sequence"/>
</dbReference>
<proteinExistence type="predicted"/>
<evidence type="ECO:0000313" key="1">
    <source>
        <dbReference type="EMBL" id="KAF7783203.1"/>
    </source>
</evidence>
<comment type="caution">
    <text evidence="1">The sequence shown here is derived from an EMBL/GenBank/DDBJ whole genome shotgun (WGS) entry which is preliminary data.</text>
</comment>
<dbReference type="AlphaFoldDB" id="A0A8H7F9F4"/>
<sequence>MTASFVSRPCLANVPEICGTAEETLGLNLRNIPKLCTMNFKALTILFGLAFIVAANPSPGPGDNEDICLRICYHEKPDCEAPSYPKYEGECWTCCTPQY</sequence>
<protein>
    <submittedName>
        <fullName evidence="1">Uncharacterized protein</fullName>
    </submittedName>
</protein>
<reference evidence="1 2" key="1">
    <citation type="journal article" name="Sci. Rep.">
        <title>Telomere-to-telomere assembled and centromere annotated genomes of the two main subspecies of the button mushroom Agaricus bisporus reveal especially polymorphic chromosome ends.</title>
        <authorList>
            <person name="Sonnenberg A.S.M."/>
            <person name="Sedaghat-Telgerd N."/>
            <person name="Lavrijssen B."/>
            <person name="Ohm R.A."/>
            <person name="Hendrickx P.M."/>
            <person name="Scholtmeijer K."/>
            <person name="Baars J.J.P."/>
            <person name="van Peer A."/>
        </authorList>
    </citation>
    <scope>NUCLEOTIDE SEQUENCE [LARGE SCALE GENOMIC DNA]</scope>
    <source>
        <strain evidence="1 2">H119_p4</strain>
    </source>
</reference>
<evidence type="ECO:0000313" key="2">
    <source>
        <dbReference type="Proteomes" id="UP000629468"/>
    </source>
</evidence>
<organism evidence="1 2">
    <name type="scientific">Agaricus bisporus var. burnettii</name>
    <dbReference type="NCBI Taxonomy" id="192524"/>
    <lineage>
        <taxon>Eukaryota</taxon>
        <taxon>Fungi</taxon>
        <taxon>Dikarya</taxon>
        <taxon>Basidiomycota</taxon>
        <taxon>Agaricomycotina</taxon>
        <taxon>Agaricomycetes</taxon>
        <taxon>Agaricomycetidae</taxon>
        <taxon>Agaricales</taxon>
        <taxon>Agaricineae</taxon>
        <taxon>Agaricaceae</taxon>
        <taxon>Agaricus</taxon>
    </lineage>
</organism>
<name>A0A8H7F9F4_AGABI</name>
<gene>
    <name evidence="1" type="ORF">Agabi119p4_2579</name>
</gene>
<dbReference type="EMBL" id="JABXXO010000003">
    <property type="protein sequence ID" value="KAF7783203.1"/>
    <property type="molecule type" value="Genomic_DNA"/>
</dbReference>